<name>A0A1V3BYG3_9ACTN</name>
<dbReference type="AlphaFoldDB" id="A0A1V3BYG3"/>
<proteinExistence type="predicted"/>
<comment type="caution">
    <text evidence="1">The sequence shown here is derived from an EMBL/GenBank/DDBJ whole genome shotgun (WGS) entry which is preliminary data.</text>
</comment>
<protein>
    <recommendedName>
        <fullName evidence="3">PIN domain-containing protein</fullName>
    </recommendedName>
</protein>
<dbReference type="Proteomes" id="UP000189004">
    <property type="component" value="Unassembled WGS sequence"/>
</dbReference>
<evidence type="ECO:0008006" key="3">
    <source>
        <dbReference type="Google" id="ProtNLM"/>
    </source>
</evidence>
<organism evidence="1 2">
    <name type="scientific">Nocardiopsis sinuspersici</name>
    <dbReference type="NCBI Taxonomy" id="501010"/>
    <lineage>
        <taxon>Bacteria</taxon>
        <taxon>Bacillati</taxon>
        <taxon>Actinomycetota</taxon>
        <taxon>Actinomycetes</taxon>
        <taxon>Streptosporangiales</taxon>
        <taxon>Nocardiopsidaceae</taxon>
        <taxon>Nocardiopsis</taxon>
    </lineage>
</organism>
<sequence>MGVGYLGQMVLIGDDDLILLERIHAVLFPSHPFELQYAIDDAPLGTAQDIVERKWRNRRLDVEAMWCHIHYEGDVFVTTDDNFFKETKKPQLLALGARSILTPLQAEKHVEQRRA</sequence>
<evidence type="ECO:0000313" key="2">
    <source>
        <dbReference type="Proteomes" id="UP000189004"/>
    </source>
</evidence>
<reference evidence="2" key="1">
    <citation type="submission" date="2016-08" db="EMBL/GenBank/DDBJ databases">
        <authorList>
            <person name="Tokovenko B."/>
            <person name="Kalinowski J."/>
        </authorList>
    </citation>
    <scope>NUCLEOTIDE SEQUENCE [LARGE SCALE GENOMIC DNA]</scope>
    <source>
        <strain evidence="2">UTMC102</strain>
    </source>
</reference>
<evidence type="ECO:0000313" key="1">
    <source>
        <dbReference type="EMBL" id="OOC53597.1"/>
    </source>
</evidence>
<accession>A0A1V3BYG3</accession>
<gene>
    <name evidence="1" type="ORF">NOSIN_07095</name>
</gene>
<keyword evidence="2" id="KW-1185">Reference proteome</keyword>
<dbReference type="EMBL" id="MCOK01000001">
    <property type="protein sequence ID" value="OOC53597.1"/>
    <property type="molecule type" value="Genomic_DNA"/>
</dbReference>